<sequence length="82" mass="8701">MSNAFDRDPLPTPAEREPGPDMVGELGPLAYGLVVLSEIDDLADVNTLTESQAARLPAQAGPSLERDLRTEALLGELGDLDL</sequence>
<comment type="caution">
    <text evidence="2">The sequence shown here is derived from an EMBL/GenBank/DDBJ whole genome shotgun (WGS) entry which is preliminary data.</text>
</comment>
<organism evidence="2 3">
    <name type="scientific">Sporichthya brevicatena</name>
    <dbReference type="NCBI Taxonomy" id="171442"/>
    <lineage>
        <taxon>Bacteria</taxon>
        <taxon>Bacillati</taxon>
        <taxon>Actinomycetota</taxon>
        <taxon>Actinomycetes</taxon>
        <taxon>Sporichthyales</taxon>
        <taxon>Sporichthyaceae</taxon>
        <taxon>Sporichthya</taxon>
    </lineage>
</organism>
<dbReference type="Proteomes" id="UP001500957">
    <property type="component" value="Unassembled WGS sequence"/>
</dbReference>
<keyword evidence="3" id="KW-1185">Reference proteome</keyword>
<feature type="region of interest" description="Disordered" evidence="1">
    <location>
        <begin position="1"/>
        <end position="24"/>
    </location>
</feature>
<dbReference type="RefSeq" id="WP_344608992.1">
    <property type="nucleotide sequence ID" value="NZ_BAAAHE010000049.1"/>
</dbReference>
<evidence type="ECO:0000313" key="2">
    <source>
        <dbReference type="EMBL" id="GAA0635609.1"/>
    </source>
</evidence>
<proteinExistence type="predicted"/>
<accession>A0ABN1HAQ1</accession>
<evidence type="ECO:0000256" key="1">
    <source>
        <dbReference type="SAM" id="MobiDB-lite"/>
    </source>
</evidence>
<feature type="compositionally biased region" description="Basic and acidic residues" evidence="1">
    <location>
        <begin position="1"/>
        <end position="19"/>
    </location>
</feature>
<gene>
    <name evidence="2" type="ORF">GCM10009547_44700</name>
</gene>
<evidence type="ECO:0000313" key="3">
    <source>
        <dbReference type="Proteomes" id="UP001500957"/>
    </source>
</evidence>
<name>A0ABN1HAQ1_9ACTN</name>
<reference evidence="2 3" key="1">
    <citation type="journal article" date="2019" name="Int. J. Syst. Evol. Microbiol.">
        <title>The Global Catalogue of Microorganisms (GCM) 10K type strain sequencing project: providing services to taxonomists for standard genome sequencing and annotation.</title>
        <authorList>
            <consortium name="The Broad Institute Genomics Platform"/>
            <consortium name="The Broad Institute Genome Sequencing Center for Infectious Disease"/>
            <person name="Wu L."/>
            <person name="Ma J."/>
        </authorList>
    </citation>
    <scope>NUCLEOTIDE SEQUENCE [LARGE SCALE GENOMIC DNA]</scope>
    <source>
        <strain evidence="2 3">JCM 10671</strain>
    </source>
</reference>
<dbReference type="EMBL" id="BAAAHE010000049">
    <property type="protein sequence ID" value="GAA0635609.1"/>
    <property type="molecule type" value="Genomic_DNA"/>
</dbReference>
<protein>
    <submittedName>
        <fullName evidence="2">Uncharacterized protein</fullName>
    </submittedName>
</protein>